<dbReference type="SMART" id="SM00448">
    <property type="entry name" value="REC"/>
    <property type="match status" value="1"/>
</dbReference>
<dbReference type="CDD" id="cd17535">
    <property type="entry name" value="REC_NarL-like"/>
    <property type="match status" value="1"/>
</dbReference>
<dbReference type="EMBL" id="CP045121">
    <property type="protein sequence ID" value="QIN78536.1"/>
    <property type="molecule type" value="Genomic_DNA"/>
</dbReference>
<dbReference type="GO" id="GO:0003677">
    <property type="term" value="F:DNA binding"/>
    <property type="evidence" value="ECO:0007669"/>
    <property type="project" value="UniProtKB-KW"/>
</dbReference>
<keyword evidence="2" id="KW-0238">DNA-binding</keyword>
<evidence type="ECO:0000256" key="3">
    <source>
        <dbReference type="ARBA" id="ARBA00023163"/>
    </source>
</evidence>
<dbReference type="SUPFAM" id="SSF52172">
    <property type="entry name" value="CheY-like"/>
    <property type="match status" value="1"/>
</dbReference>
<dbReference type="RefSeq" id="WP_166396216.1">
    <property type="nucleotide sequence ID" value="NZ_CP045121.1"/>
</dbReference>
<keyword evidence="4" id="KW-0597">Phosphoprotein</keyword>
<dbReference type="Pfam" id="PF00072">
    <property type="entry name" value="Response_reg"/>
    <property type="match status" value="1"/>
</dbReference>
<dbReference type="Gene3D" id="3.40.50.2300">
    <property type="match status" value="1"/>
</dbReference>
<evidence type="ECO:0000256" key="2">
    <source>
        <dbReference type="ARBA" id="ARBA00023125"/>
    </source>
</evidence>
<dbReference type="KEGG" id="rmar:GBA65_08385"/>
<dbReference type="InterPro" id="IPR011006">
    <property type="entry name" value="CheY-like_superfamily"/>
</dbReference>
<dbReference type="GO" id="GO:0000160">
    <property type="term" value="P:phosphorelay signal transduction system"/>
    <property type="evidence" value="ECO:0007669"/>
    <property type="project" value="InterPro"/>
</dbReference>
<dbReference type="InterPro" id="IPR039420">
    <property type="entry name" value="WalR-like"/>
</dbReference>
<feature type="modified residue" description="4-aspartylphosphate" evidence="4">
    <location>
        <position position="56"/>
    </location>
</feature>
<dbReference type="AlphaFoldDB" id="A0A6G8PWH5"/>
<evidence type="ECO:0000256" key="1">
    <source>
        <dbReference type="ARBA" id="ARBA00023015"/>
    </source>
</evidence>
<keyword evidence="7" id="KW-1185">Reference proteome</keyword>
<dbReference type="PROSITE" id="PS50110">
    <property type="entry name" value="RESPONSE_REGULATORY"/>
    <property type="match status" value="1"/>
</dbReference>
<dbReference type="Proteomes" id="UP000502706">
    <property type="component" value="Chromosome"/>
</dbReference>
<organism evidence="6 7">
    <name type="scientific">Rubrobacter marinus</name>
    <dbReference type="NCBI Taxonomy" id="2653852"/>
    <lineage>
        <taxon>Bacteria</taxon>
        <taxon>Bacillati</taxon>
        <taxon>Actinomycetota</taxon>
        <taxon>Rubrobacteria</taxon>
        <taxon>Rubrobacterales</taxon>
        <taxon>Rubrobacteraceae</taxon>
        <taxon>Rubrobacter</taxon>
    </lineage>
</organism>
<dbReference type="InterPro" id="IPR058245">
    <property type="entry name" value="NreC/VraR/RcsB-like_REC"/>
</dbReference>
<protein>
    <submittedName>
        <fullName evidence="6">Response regulator</fullName>
    </submittedName>
</protein>
<gene>
    <name evidence="6" type="ORF">GBA65_08385</name>
</gene>
<dbReference type="InterPro" id="IPR001789">
    <property type="entry name" value="Sig_transdc_resp-reg_receiver"/>
</dbReference>
<sequence>MRRFLMVEDHSAFRQALSQVIKWKTELDEDAQAGTLAEGRRRLSMLDGSIEVAVVDLGLPDGNGVDLIEEISETEPDVAVLVLTETRHRERFADSLGAGTHEILTKDASLDEILQALRRLGAAKERSKA</sequence>
<keyword evidence="1" id="KW-0805">Transcription regulation</keyword>
<proteinExistence type="predicted"/>
<evidence type="ECO:0000313" key="6">
    <source>
        <dbReference type="EMBL" id="QIN78536.1"/>
    </source>
</evidence>
<keyword evidence="3" id="KW-0804">Transcription</keyword>
<feature type="domain" description="Response regulatory" evidence="5">
    <location>
        <begin position="3"/>
        <end position="121"/>
    </location>
</feature>
<name>A0A6G8PWH5_9ACTN</name>
<accession>A0A6G8PWH5</accession>
<evidence type="ECO:0000313" key="7">
    <source>
        <dbReference type="Proteomes" id="UP000502706"/>
    </source>
</evidence>
<evidence type="ECO:0000256" key="4">
    <source>
        <dbReference type="PROSITE-ProRule" id="PRU00169"/>
    </source>
</evidence>
<evidence type="ECO:0000259" key="5">
    <source>
        <dbReference type="PROSITE" id="PS50110"/>
    </source>
</evidence>
<reference evidence="6 7" key="1">
    <citation type="submission" date="2019-10" db="EMBL/GenBank/DDBJ databases">
        <title>Rubrobacter sp nov SCSIO 52915 isolated from a deep-sea sediment in the South China Sea.</title>
        <authorList>
            <person name="Chen R.W."/>
        </authorList>
    </citation>
    <scope>NUCLEOTIDE SEQUENCE [LARGE SCALE GENOMIC DNA]</scope>
    <source>
        <strain evidence="6 7">SCSIO 52915</strain>
    </source>
</reference>
<dbReference type="PANTHER" id="PTHR43214">
    <property type="entry name" value="TWO-COMPONENT RESPONSE REGULATOR"/>
    <property type="match status" value="1"/>
</dbReference>
<dbReference type="PANTHER" id="PTHR43214:SF41">
    <property type="entry name" value="NITRATE_NITRITE RESPONSE REGULATOR PROTEIN NARP"/>
    <property type="match status" value="1"/>
</dbReference>